<evidence type="ECO:0000256" key="2">
    <source>
        <dbReference type="ARBA" id="ARBA00022723"/>
    </source>
</evidence>
<proteinExistence type="predicted"/>
<evidence type="ECO:0000256" key="1">
    <source>
        <dbReference type="ARBA" id="ARBA00022617"/>
    </source>
</evidence>
<name>A0A934RWT1_9BACT</name>
<reference evidence="6" key="1">
    <citation type="submission" date="2021-01" db="EMBL/GenBank/DDBJ databases">
        <title>Modified the classification status of verrucomicrobia.</title>
        <authorList>
            <person name="Feng X."/>
        </authorList>
    </citation>
    <scope>NUCLEOTIDE SEQUENCE</scope>
    <source>
        <strain evidence="6">KCTC 13126</strain>
    </source>
</reference>
<sequence length="660" mass="74098">MSISSTGFSQSAEFAWDKSANSLALLANDKVVWRHNHDPAEGKPYIHPLSTVDGSVLTELRPEDHPWHRALWFSWKFINGVNYWEENRQTGQSEGKTEIRKIELFPREDFSADIVSTIVYQEPGFGDVLTESRTVTISPPDELGNYQIDWKSHFKALTDITLDRTPLEHEPNGKSWGGYAGLSLRMALDLRKKWKFSDSEGRTSKIHGSGSRWVRFSGKVSNDKNAAVTFINAPDSEDGSYIKYYIAEGMPYFSPAILFETPKSIKEGNELVFKYRILVESDTNHEAQPQVKYQDYRNSVELVELGKEMLHQKGCQECHSVEKQENALGMLGPSYFGLLGSQTTQRTVSIPSVYAGKYKNEVATIDDAYVENAIRTPNAQLAIYTHGPNKGNPYPPVMPAYSDIEDLEVKAITAYLKTLNSPENKGPEQAFLVLDRPYRKGPPPSIVEVKDQAKIVRVSIYGTGTRSICVGLPGGYNYLFDPSTFAVSRVWYGDFLDIGGERHERGTGPNHLLGDVTNLDGAFLPLGSSGPINQGYKDYVHNGDFKRAAFQKELRDQQLYSEKSAADAPNFLGYLNKKDQAPVFLFEIEGVEYRQQLTFKGENKIMYSFETRNADKDICFQVDNSRFKNVSSTRGTIEAGILSIPAHKASSFSVTLELNR</sequence>
<dbReference type="InterPro" id="IPR029475">
    <property type="entry name" value="DUF6807"/>
</dbReference>
<dbReference type="Pfam" id="PF14100">
    <property type="entry name" value="DUF6807"/>
    <property type="match status" value="1"/>
</dbReference>
<dbReference type="Pfam" id="PF00034">
    <property type="entry name" value="Cytochrom_C"/>
    <property type="match status" value="1"/>
</dbReference>
<evidence type="ECO:0000259" key="5">
    <source>
        <dbReference type="PROSITE" id="PS51007"/>
    </source>
</evidence>
<dbReference type="GO" id="GO:0009055">
    <property type="term" value="F:electron transfer activity"/>
    <property type="evidence" value="ECO:0007669"/>
    <property type="project" value="InterPro"/>
</dbReference>
<evidence type="ECO:0000313" key="7">
    <source>
        <dbReference type="Proteomes" id="UP000617628"/>
    </source>
</evidence>
<dbReference type="RefSeq" id="WP_200353519.1">
    <property type="nucleotide sequence ID" value="NZ_JAENIL010000001.1"/>
</dbReference>
<dbReference type="InterPro" id="IPR036909">
    <property type="entry name" value="Cyt_c-like_dom_sf"/>
</dbReference>
<dbReference type="Gene3D" id="1.10.760.10">
    <property type="entry name" value="Cytochrome c-like domain"/>
    <property type="match status" value="1"/>
</dbReference>
<evidence type="ECO:0000256" key="4">
    <source>
        <dbReference type="PROSITE-ProRule" id="PRU00433"/>
    </source>
</evidence>
<accession>A0A934RWT1</accession>
<dbReference type="Proteomes" id="UP000617628">
    <property type="component" value="Unassembled WGS sequence"/>
</dbReference>
<dbReference type="SUPFAM" id="SSF46626">
    <property type="entry name" value="Cytochrome c"/>
    <property type="match status" value="1"/>
</dbReference>
<dbReference type="EMBL" id="JAENIL010000001">
    <property type="protein sequence ID" value="MBK1875304.1"/>
    <property type="molecule type" value="Genomic_DNA"/>
</dbReference>
<gene>
    <name evidence="6" type="ORF">JIN87_00420</name>
</gene>
<dbReference type="GO" id="GO:0046872">
    <property type="term" value="F:metal ion binding"/>
    <property type="evidence" value="ECO:0007669"/>
    <property type="project" value="UniProtKB-KW"/>
</dbReference>
<organism evidence="6 7">
    <name type="scientific">Pelagicoccus mobilis</name>
    <dbReference type="NCBI Taxonomy" id="415221"/>
    <lineage>
        <taxon>Bacteria</taxon>
        <taxon>Pseudomonadati</taxon>
        <taxon>Verrucomicrobiota</taxon>
        <taxon>Opitutia</taxon>
        <taxon>Puniceicoccales</taxon>
        <taxon>Pelagicoccaceae</taxon>
        <taxon>Pelagicoccus</taxon>
    </lineage>
</organism>
<keyword evidence="2 4" id="KW-0479">Metal-binding</keyword>
<keyword evidence="3 4" id="KW-0408">Iron</keyword>
<feature type="domain" description="Cytochrome c" evidence="5">
    <location>
        <begin position="301"/>
        <end position="420"/>
    </location>
</feature>
<protein>
    <submittedName>
        <fullName evidence="6">PmoA family protein</fullName>
    </submittedName>
</protein>
<keyword evidence="1 4" id="KW-0349">Heme</keyword>
<dbReference type="AlphaFoldDB" id="A0A934RWT1"/>
<evidence type="ECO:0000313" key="6">
    <source>
        <dbReference type="EMBL" id="MBK1875304.1"/>
    </source>
</evidence>
<evidence type="ECO:0000256" key="3">
    <source>
        <dbReference type="ARBA" id="ARBA00023004"/>
    </source>
</evidence>
<dbReference type="InterPro" id="IPR009056">
    <property type="entry name" value="Cyt_c-like_dom"/>
</dbReference>
<comment type="caution">
    <text evidence="6">The sequence shown here is derived from an EMBL/GenBank/DDBJ whole genome shotgun (WGS) entry which is preliminary data.</text>
</comment>
<keyword evidence="7" id="KW-1185">Reference proteome</keyword>
<dbReference type="GO" id="GO:0020037">
    <property type="term" value="F:heme binding"/>
    <property type="evidence" value="ECO:0007669"/>
    <property type="project" value="InterPro"/>
</dbReference>
<dbReference type="PROSITE" id="PS51007">
    <property type="entry name" value="CYTC"/>
    <property type="match status" value="1"/>
</dbReference>